<dbReference type="HOGENOM" id="CLU_018354_1_3_1"/>
<dbReference type="GeneID" id="19265364"/>
<evidence type="ECO:0000256" key="4">
    <source>
        <dbReference type="ARBA" id="ARBA00023002"/>
    </source>
</evidence>
<feature type="chain" id="PRO_5004835182" description="FAD-binding PCMH-type domain-containing protein" evidence="5">
    <location>
        <begin position="20"/>
        <end position="495"/>
    </location>
</feature>
<evidence type="ECO:0000256" key="1">
    <source>
        <dbReference type="ARBA" id="ARBA00005466"/>
    </source>
</evidence>
<organism evidence="7 8">
    <name type="scientific">Pestalotiopsis fici (strain W106-1 / CGMCC3.15140)</name>
    <dbReference type="NCBI Taxonomy" id="1229662"/>
    <lineage>
        <taxon>Eukaryota</taxon>
        <taxon>Fungi</taxon>
        <taxon>Dikarya</taxon>
        <taxon>Ascomycota</taxon>
        <taxon>Pezizomycotina</taxon>
        <taxon>Sordariomycetes</taxon>
        <taxon>Xylariomycetidae</taxon>
        <taxon>Amphisphaeriales</taxon>
        <taxon>Sporocadaceae</taxon>
        <taxon>Pestalotiopsis</taxon>
    </lineage>
</organism>
<dbReference type="PROSITE" id="PS51387">
    <property type="entry name" value="FAD_PCMH"/>
    <property type="match status" value="1"/>
</dbReference>
<evidence type="ECO:0000313" key="7">
    <source>
        <dbReference type="EMBL" id="ETS86523.1"/>
    </source>
</evidence>
<protein>
    <recommendedName>
        <fullName evidence="6">FAD-binding PCMH-type domain-containing protein</fullName>
    </recommendedName>
</protein>
<dbReference type="InterPro" id="IPR050416">
    <property type="entry name" value="FAD-linked_Oxidoreductase"/>
</dbReference>
<reference evidence="8" key="1">
    <citation type="journal article" date="2015" name="BMC Genomics">
        <title>Genomic and transcriptomic analysis of the endophytic fungus Pestalotiopsis fici reveals its lifestyle and high potential for synthesis of natural products.</title>
        <authorList>
            <person name="Wang X."/>
            <person name="Zhang X."/>
            <person name="Liu L."/>
            <person name="Xiang M."/>
            <person name="Wang W."/>
            <person name="Sun X."/>
            <person name="Che Y."/>
            <person name="Guo L."/>
            <person name="Liu G."/>
            <person name="Guo L."/>
            <person name="Wang C."/>
            <person name="Yin W.B."/>
            <person name="Stadler M."/>
            <person name="Zhang X."/>
            <person name="Liu X."/>
        </authorList>
    </citation>
    <scope>NUCLEOTIDE SEQUENCE [LARGE SCALE GENOMIC DNA]</scope>
    <source>
        <strain evidence="8">W106-1 / CGMCC3.15140</strain>
    </source>
</reference>
<dbReference type="GO" id="GO:0016491">
    <property type="term" value="F:oxidoreductase activity"/>
    <property type="evidence" value="ECO:0007669"/>
    <property type="project" value="UniProtKB-KW"/>
</dbReference>
<dbReference type="InterPro" id="IPR016166">
    <property type="entry name" value="FAD-bd_PCMH"/>
</dbReference>
<dbReference type="InParanoid" id="W3XKE7"/>
<dbReference type="InterPro" id="IPR016169">
    <property type="entry name" value="FAD-bd_PCMH_sub2"/>
</dbReference>
<dbReference type="Pfam" id="PF01565">
    <property type="entry name" value="FAD_binding_4"/>
    <property type="match status" value="1"/>
</dbReference>
<evidence type="ECO:0000256" key="3">
    <source>
        <dbReference type="ARBA" id="ARBA00022827"/>
    </source>
</evidence>
<keyword evidence="5" id="KW-0732">Signal</keyword>
<keyword evidence="2" id="KW-0285">Flavoprotein</keyword>
<evidence type="ECO:0000256" key="5">
    <source>
        <dbReference type="SAM" id="SignalP"/>
    </source>
</evidence>
<dbReference type="OMA" id="FTIWDAK"/>
<feature type="domain" description="FAD-binding PCMH-type" evidence="6">
    <location>
        <begin position="56"/>
        <end position="232"/>
    </location>
</feature>
<keyword evidence="3" id="KW-0274">FAD</keyword>
<evidence type="ECO:0000259" key="6">
    <source>
        <dbReference type="PROSITE" id="PS51387"/>
    </source>
</evidence>
<dbReference type="RefSeq" id="XP_007827123.1">
    <property type="nucleotide sequence ID" value="XM_007828932.1"/>
</dbReference>
<dbReference type="SUPFAM" id="SSF56176">
    <property type="entry name" value="FAD-binding/transporter-associated domain-like"/>
    <property type="match status" value="1"/>
</dbReference>
<keyword evidence="8" id="KW-1185">Reference proteome</keyword>
<evidence type="ECO:0000256" key="2">
    <source>
        <dbReference type="ARBA" id="ARBA00022630"/>
    </source>
</evidence>
<dbReference type="GO" id="GO:0071949">
    <property type="term" value="F:FAD binding"/>
    <property type="evidence" value="ECO:0007669"/>
    <property type="project" value="InterPro"/>
</dbReference>
<dbReference type="InterPro" id="IPR006094">
    <property type="entry name" value="Oxid_FAD_bind_N"/>
</dbReference>
<gene>
    <name evidence="7" type="ORF">PFICI_00351</name>
</gene>
<dbReference type="OrthoDB" id="2151789at2759"/>
<dbReference type="eggNOG" id="KOG1231">
    <property type="taxonomic scope" value="Eukaryota"/>
</dbReference>
<name>W3XKE7_PESFW</name>
<dbReference type="KEGG" id="pfy:PFICI_00351"/>
<dbReference type="Gene3D" id="3.30.465.10">
    <property type="match status" value="1"/>
</dbReference>
<sequence>MQLLKLFLLLGAQSPVGHTAAAYQKSNSSCTDACSKLSQVFPTALHYPNTDNFTIWDAKQQEVVSACRLQPANASEVSKALLILRDTGCQFAVKGGGHSRSPNDSKSVGGVTIDLGRIVDVAVATDENSARLGGGLNLRQAFKALEAYNISFAGGRVASVGLGGFTLGGGSSPFSPRHGWALDNVLEYEIVLANGTISAASETRNPDLYWALRGGSNNFGIVTAFTFETFPQGQVFNGRSTYGQNQTEQVLDKVYDLFSSRDSLSDLSMGYDLYYSYNGSAASFTMLGVQRYTEPVTNASVFEAIKTIPTLTRTQTIGYMSDLVSNPALGTIRHWFGTVSMRPSREMMSQALAIFEDEVEKIQTVTGLSANFVTYTLHPNAISKMKSRGGNALGIDQDEPLILILISTDWTSSDGDVAVESMTTNVLDRIAAAAQELQVYHPFMYVNYAYAGQADKVFSGYGEENRQRLKDIQISVDPDGIFTSQGLWRGFMKLS</sequence>
<dbReference type="Proteomes" id="UP000030651">
    <property type="component" value="Unassembled WGS sequence"/>
</dbReference>
<dbReference type="PANTHER" id="PTHR42973:SF4">
    <property type="entry name" value="FAD BINDING DOMAIN PROTEIN"/>
    <property type="match status" value="1"/>
</dbReference>
<accession>W3XKE7</accession>
<evidence type="ECO:0000313" key="8">
    <source>
        <dbReference type="Proteomes" id="UP000030651"/>
    </source>
</evidence>
<proteinExistence type="inferred from homology"/>
<dbReference type="AlphaFoldDB" id="W3XKE7"/>
<dbReference type="InterPro" id="IPR036318">
    <property type="entry name" value="FAD-bd_PCMH-like_sf"/>
</dbReference>
<dbReference type="PANTHER" id="PTHR42973">
    <property type="entry name" value="BINDING OXIDOREDUCTASE, PUTATIVE (AFU_ORTHOLOGUE AFUA_1G17690)-RELATED"/>
    <property type="match status" value="1"/>
</dbReference>
<feature type="signal peptide" evidence="5">
    <location>
        <begin position="1"/>
        <end position="19"/>
    </location>
</feature>
<comment type="similarity">
    <text evidence="1">Belongs to the oxygen-dependent FAD-linked oxidoreductase family.</text>
</comment>
<keyword evidence="4" id="KW-0560">Oxidoreductase</keyword>
<dbReference type="EMBL" id="KI912109">
    <property type="protein sequence ID" value="ETS86523.1"/>
    <property type="molecule type" value="Genomic_DNA"/>
</dbReference>